<evidence type="ECO:0000256" key="3">
    <source>
        <dbReference type="ARBA" id="ARBA00023125"/>
    </source>
</evidence>
<dbReference type="OrthoDB" id="9786526at2"/>
<evidence type="ECO:0000313" key="6">
    <source>
        <dbReference type="EMBL" id="SHG12929.1"/>
    </source>
</evidence>
<dbReference type="PROSITE" id="PS50931">
    <property type="entry name" value="HTH_LYSR"/>
    <property type="match status" value="1"/>
</dbReference>
<dbReference type="InterPro" id="IPR000847">
    <property type="entry name" value="LysR_HTH_N"/>
</dbReference>
<proteinExistence type="inferred from homology"/>
<dbReference type="EMBL" id="FQWD01000002">
    <property type="protein sequence ID" value="SHG12929.1"/>
    <property type="molecule type" value="Genomic_DNA"/>
</dbReference>
<keyword evidence="4" id="KW-0804">Transcription</keyword>
<dbReference type="Pfam" id="PF03466">
    <property type="entry name" value="LysR_substrate"/>
    <property type="match status" value="1"/>
</dbReference>
<dbReference type="Gene3D" id="3.40.190.290">
    <property type="match status" value="1"/>
</dbReference>
<dbReference type="PRINTS" id="PR00039">
    <property type="entry name" value="HTHLYSR"/>
</dbReference>
<dbReference type="GO" id="GO:0043565">
    <property type="term" value="F:sequence-specific DNA binding"/>
    <property type="evidence" value="ECO:0007669"/>
    <property type="project" value="TreeGrafter"/>
</dbReference>
<keyword evidence="2" id="KW-0805">Transcription regulation</keyword>
<evidence type="ECO:0000313" key="7">
    <source>
        <dbReference type="Proteomes" id="UP000184520"/>
    </source>
</evidence>
<dbReference type="PANTHER" id="PTHR30537:SF5">
    <property type="entry name" value="HTH-TYPE TRANSCRIPTIONAL ACTIVATOR TTDR-RELATED"/>
    <property type="match status" value="1"/>
</dbReference>
<dbReference type="AlphaFoldDB" id="A0A1M5HAC0"/>
<feature type="domain" description="HTH lysR-type" evidence="5">
    <location>
        <begin position="1"/>
        <end position="59"/>
    </location>
</feature>
<dbReference type="InterPro" id="IPR036388">
    <property type="entry name" value="WH-like_DNA-bd_sf"/>
</dbReference>
<dbReference type="Pfam" id="PF00126">
    <property type="entry name" value="HTH_1"/>
    <property type="match status" value="1"/>
</dbReference>
<name>A0A1M5HAC0_9ALTE</name>
<dbReference type="FunFam" id="1.10.10.10:FF:000001">
    <property type="entry name" value="LysR family transcriptional regulator"/>
    <property type="match status" value="1"/>
</dbReference>
<accession>A0A1M5HAC0</accession>
<dbReference type="STRING" id="634436.SAMN05216361_1381"/>
<evidence type="ECO:0000256" key="4">
    <source>
        <dbReference type="ARBA" id="ARBA00023163"/>
    </source>
</evidence>
<dbReference type="InterPro" id="IPR036390">
    <property type="entry name" value="WH_DNA-bd_sf"/>
</dbReference>
<reference evidence="7" key="1">
    <citation type="submission" date="2016-11" db="EMBL/GenBank/DDBJ databases">
        <authorList>
            <person name="Varghese N."/>
            <person name="Submissions S."/>
        </authorList>
    </citation>
    <scope>NUCLEOTIDE SEQUENCE [LARGE SCALE GENOMIC DNA]</scope>
    <source>
        <strain evidence="7">CGMCC 1.8995</strain>
    </source>
</reference>
<dbReference type="RefSeq" id="WP_073319839.1">
    <property type="nucleotide sequence ID" value="NZ_FQWD01000002.1"/>
</dbReference>
<protein>
    <submittedName>
        <fullName evidence="6">DNA-binding transcriptional regulator, LysR family</fullName>
    </submittedName>
</protein>
<evidence type="ECO:0000256" key="2">
    <source>
        <dbReference type="ARBA" id="ARBA00023015"/>
    </source>
</evidence>
<dbReference type="GO" id="GO:0006351">
    <property type="term" value="P:DNA-templated transcription"/>
    <property type="evidence" value="ECO:0007669"/>
    <property type="project" value="TreeGrafter"/>
</dbReference>
<dbReference type="SUPFAM" id="SSF46785">
    <property type="entry name" value="Winged helix' DNA-binding domain"/>
    <property type="match status" value="1"/>
</dbReference>
<dbReference type="CDD" id="cd08471">
    <property type="entry name" value="PBP2_CrgA_like_2"/>
    <property type="match status" value="1"/>
</dbReference>
<keyword evidence="3 6" id="KW-0238">DNA-binding</keyword>
<dbReference type="PANTHER" id="PTHR30537">
    <property type="entry name" value="HTH-TYPE TRANSCRIPTIONAL REGULATOR"/>
    <property type="match status" value="1"/>
</dbReference>
<dbReference type="Gene3D" id="1.10.10.10">
    <property type="entry name" value="Winged helix-like DNA-binding domain superfamily/Winged helix DNA-binding domain"/>
    <property type="match status" value="1"/>
</dbReference>
<keyword evidence="7" id="KW-1185">Reference proteome</keyword>
<dbReference type="Proteomes" id="UP000184520">
    <property type="component" value="Unassembled WGS sequence"/>
</dbReference>
<gene>
    <name evidence="6" type="ORF">SAMN05216361_1381</name>
</gene>
<comment type="similarity">
    <text evidence="1">Belongs to the LysR transcriptional regulatory family.</text>
</comment>
<evidence type="ECO:0000256" key="1">
    <source>
        <dbReference type="ARBA" id="ARBA00009437"/>
    </source>
</evidence>
<dbReference type="InterPro" id="IPR058163">
    <property type="entry name" value="LysR-type_TF_proteobact-type"/>
</dbReference>
<sequence length="308" mass="34733">MDRLSAMQIFSTVMECGSFSAAARKLNKPQTTVSRQVKELEEYLGVQLVLRSTRNLVLTDAGEKYLASSREVLSMVSEIERDAKGEYREPKGCLTVTAPIIMGRMHVFPLLAEYLKLYSDVSVKLILTDQNMHMYEDVVDVAIRVGRLPDSELVAKRLGQVQKILCASPEYIAQRGMPTDLASLSEHDCITFEGLDSATHWRFSANNEELSVPVNSRIRANSTDIAVHSARQGLGIARVLSYQALPWLKSGELNRVLQEFAPEPFPVNLLYIRQDVLPLKQRSFIDFMTPRLQAAFNRMCQDWSTLTC</sequence>
<dbReference type="InterPro" id="IPR005119">
    <property type="entry name" value="LysR_subst-bd"/>
</dbReference>
<evidence type="ECO:0000259" key="5">
    <source>
        <dbReference type="PROSITE" id="PS50931"/>
    </source>
</evidence>
<dbReference type="SUPFAM" id="SSF53850">
    <property type="entry name" value="Periplasmic binding protein-like II"/>
    <property type="match status" value="1"/>
</dbReference>
<dbReference type="GO" id="GO:0003700">
    <property type="term" value="F:DNA-binding transcription factor activity"/>
    <property type="evidence" value="ECO:0007669"/>
    <property type="project" value="InterPro"/>
</dbReference>
<organism evidence="6 7">
    <name type="scientific">Marisediminitalea aggregata</name>
    <dbReference type="NCBI Taxonomy" id="634436"/>
    <lineage>
        <taxon>Bacteria</taxon>
        <taxon>Pseudomonadati</taxon>
        <taxon>Pseudomonadota</taxon>
        <taxon>Gammaproteobacteria</taxon>
        <taxon>Alteromonadales</taxon>
        <taxon>Alteromonadaceae</taxon>
        <taxon>Marisediminitalea</taxon>
    </lineage>
</organism>